<accession>A0A497EZC0</accession>
<reference evidence="8 9" key="1">
    <citation type="submission" date="2018-06" db="EMBL/GenBank/DDBJ databases">
        <title>Extensive metabolic versatility and redundancy in microbially diverse, dynamic hydrothermal sediments.</title>
        <authorList>
            <person name="Dombrowski N."/>
            <person name="Teske A."/>
            <person name="Baker B.J."/>
        </authorList>
    </citation>
    <scope>NUCLEOTIDE SEQUENCE [LARGE SCALE GENOMIC DNA]</scope>
    <source>
        <strain evidence="7">B34_G17</strain>
        <strain evidence="6">B66_G16</strain>
    </source>
</reference>
<evidence type="ECO:0000256" key="3">
    <source>
        <dbReference type="ARBA" id="ARBA00022627"/>
    </source>
</evidence>
<dbReference type="PRINTS" id="PR01270">
    <property type="entry name" value="HDASUPER"/>
</dbReference>
<evidence type="ECO:0000313" key="7">
    <source>
        <dbReference type="EMBL" id="RLE52754.1"/>
    </source>
</evidence>
<dbReference type="Proteomes" id="UP000278475">
    <property type="component" value="Unassembled WGS sequence"/>
</dbReference>
<gene>
    <name evidence="6" type="ORF">DRJ31_01775</name>
    <name evidence="7" type="ORF">DRJ33_02890</name>
</gene>
<dbReference type="InterPro" id="IPR003084">
    <property type="entry name" value="HDAC_I/II"/>
</dbReference>
<organism evidence="7 8">
    <name type="scientific">Thermoproteota archaeon</name>
    <dbReference type="NCBI Taxonomy" id="2056631"/>
    <lineage>
        <taxon>Archaea</taxon>
        <taxon>Thermoproteota</taxon>
    </lineage>
</organism>
<dbReference type="InterPro" id="IPR003085">
    <property type="entry name" value="AcuC"/>
</dbReference>
<dbReference type="EMBL" id="QMQX01000037">
    <property type="protein sequence ID" value="RLE52754.1"/>
    <property type="molecule type" value="Genomic_DNA"/>
</dbReference>
<comment type="pathway">
    <text evidence="1">Ketone degradation; acetoin degradation.</text>
</comment>
<dbReference type="Gene3D" id="3.40.800.20">
    <property type="entry name" value="Histone deacetylase domain"/>
    <property type="match status" value="1"/>
</dbReference>
<protein>
    <recommendedName>
        <fullName evidence="2">Acetoin utilization protein AcuC</fullName>
    </recommendedName>
</protein>
<sequence>MVKMPKVKLAVVYSDRYLDYNLGKTHPLQQIRVKLAVEEMEKRNFFNKGASIVEPREASIEELKLFHDEDYINYVKKASERGEGFLDYGDTPAFKGCYEASSLIVGGTLKAVELVLNNEAEHSMNLAGGLHHAHPESASGFCIFNDPAIAISYLLNRKGVKRVMYLDVDAHHGDGVMYGFYRDPRILHVDFHEDGRYLFPGTGFIEENGAGDAIGLKVNIPFKPYTGDDVFIAAFDRIVPKCVELFKPEYIIVQFGVDGHRGDPLTHLSYTAKAYHYAMTLIHELSHRICDGKLTVLGGGGYDVKRTATIWSMAAAILLDLPREEYLDILNVESSKSSKVILDEIEGMLNKLEEYTVKILEQKATSR</sequence>
<keyword evidence="3" id="KW-0006">Acetoin catabolism</keyword>
<dbReference type="InterPro" id="IPR037138">
    <property type="entry name" value="His_deacetylse_dom_sf"/>
</dbReference>
<dbReference type="PRINTS" id="PR01271">
    <property type="entry name" value="HISDACETLASE"/>
</dbReference>
<evidence type="ECO:0000256" key="2">
    <source>
        <dbReference type="ARBA" id="ARBA00020218"/>
    </source>
</evidence>
<proteinExistence type="predicted"/>
<dbReference type="CDD" id="cd09994">
    <property type="entry name" value="HDAC_AcuC_like"/>
    <property type="match status" value="1"/>
</dbReference>
<name>A0A497EZC0_9CREN</name>
<dbReference type="InterPro" id="IPR023696">
    <property type="entry name" value="Ureohydrolase_dom_sf"/>
</dbReference>
<dbReference type="Proteomes" id="UP000272051">
    <property type="component" value="Unassembled WGS sequence"/>
</dbReference>
<dbReference type="GO" id="GO:0004407">
    <property type="term" value="F:histone deacetylase activity"/>
    <property type="evidence" value="ECO:0007669"/>
    <property type="project" value="InterPro"/>
</dbReference>
<comment type="caution">
    <text evidence="7">The sequence shown here is derived from an EMBL/GenBank/DDBJ whole genome shotgun (WGS) entry which is preliminary data.</text>
</comment>
<dbReference type="PANTHER" id="PTHR10625:SF10">
    <property type="entry name" value="HISTONE DEACETYLASE HDAC1"/>
    <property type="match status" value="1"/>
</dbReference>
<dbReference type="InterPro" id="IPR000286">
    <property type="entry name" value="HDACs"/>
</dbReference>
<dbReference type="UniPathway" id="UPA00040"/>
<dbReference type="InterPro" id="IPR023801">
    <property type="entry name" value="His_deacetylse_dom"/>
</dbReference>
<dbReference type="GO" id="GO:0016787">
    <property type="term" value="F:hydrolase activity"/>
    <property type="evidence" value="ECO:0007669"/>
    <property type="project" value="UniProtKB-KW"/>
</dbReference>
<dbReference type="GO" id="GO:0045150">
    <property type="term" value="P:acetoin catabolic process"/>
    <property type="evidence" value="ECO:0007669"/>
    <property type="project" value="UniProtKB-UniPathway"/>
</dbReference>
<dbReference type="GO" id="GO:0040029">
    <property type="term" value="P:epigenetic regulation of gene expression"/>
    <property type="evidence" value="ECO:0007669"/>
    <property type="project" value="TreeGrafter"/>
</dbReference>
<evidence type="ECO:0000259" key="5">
    <source>
        <dbReference type="Pfam" id="PF00850"/>
    </source>
</evidence>
<dbReference type="PANTHER" id="PTHR10625">
    <property type="entry name" value="HISTONE DEACETYLASE HDAC1-RELATED"/>
    <property type="match status" value="1"/>
</dbReference>
<feature type="domain" description="Histone deacetylase" evidence="5">
    <location>
        <begin position="26"/>
        <end position="317"/>
    </location>
</feature>
<evidence type="ECO:0000313" key="8">
    <source>
        <dbReference type="Proteomes" id="UP000272051"/>
    </source>
</evidence>
<evidence type="ECO:0000313" key="9">
    <source>
        <dbReference type="Proteomes" id="UP000278475"/>
    </source>
</evidence>
<keyword evidence="4" id="KW-0378">Hydrolase</keyword>
<evidence type="ECO:0000313" key="6">
    <source>
        <dbReference type="EMBL" id="RLE50330.1"/>
    </source>
</evidence>
<dbReference type="SUPFAM" id="SSF52768">
    <property type="entry name" value="Arginase/deacetylase"/>
    <property type="match status" value="1"/>
</dbReference>
<dbReference type="AlphaFoldDB" id="A0A497EZC0"/>
<dbReference type="Pfam" id="PF00850">
    <property type="entry name" value="Hist_deacetyl"/>
    <property type="match status" value="1"/>
</dbReference>
<dbReference type="EMBL" id="QMQV01000008">
    <property type="protein sequence ID" value="RLE50330.1"/>
    <property type="molecule type" value="Genomic_DNA"/>
</dbReference>
<evidence type="ECO:0000256" key="4">
    <source>
        <dbReference type="ARBA" id="ARBA00022801"/>
    </source>
</evidence>
<evidence type="ECO:0000256" key="1">
    <source>
        <dbReference type="ARBA" id="ARBA00005101"/>
    </source>
</evidence>